<evidence type="ECO:0000256" key="2">
    <source>
        <dbReference type="ARBA" id="ARBA00022729"/>
    </source>
</evidence>
<dbReference type="Gene3D" id="3.40.50.2300">
    <property type="match status" value="2"/>
</dbReference>
<evidence type="ECO:0000313" key="5">
    <source>
        <dbReference type="EMBL" id="MCC0178721.1"/>
    </source>
</evidence>
<proteinExistence type="inferred from homology"/>
<feature type="transmembrane region" description="Helical" evidence="3">
    <location>
        <begin position="31"/>
        <end position="47"/>
    </location>
</feature>
<feature type="domain" description="Leucine-binding protein" evidence="4">
    <location>
        <begin position="150"/>
        <end position="481"/>
    </location>
</feature>
<dbReference type="RefSeq" id="WP_229641822.1">
    <property type="nucleotide sequence ID" value="NZ_JADWDC010000052.1"/>
</dbReference>
<dbReference type="AlphaFoldDB" id="A0A964FH28"/>
<reference evidence="5" key="1">
    <citation type="journal article" date="2021" name="Antonie Van Leeuwenhoek">
        <title>Draft genome and description of Waterburya agarophytonicola gen. nov. sp. nov. (Pleurocapsales, Cyanobacteria): a seaweed symbiont.</title>
        <authorList>
            <person name="Bonthond G."/>
            <person name="Shalygin S."/>
            <person name="Bayer T."/>
            <person name="Weinberger F."/>
        </authorList>
    </citation>
    <scope>NUCLEOTIDE SEQUENCE</scope>
    <source>
        <strain evidence="5">KI4</strain>
    </source>
</reference>
<evidence type="ECO:0000259" key="4">
    <source>
        <dbReference type="Pfam" id="PF13458"/>
    </source>
</evidence>
<name>A0A964FH28_9CYAN</name>
<comment type="caution">
    <text evidence="5">The sequence shown here is derived from an EMBL/GenBank/DDBJ whole genome shotgun (WGS) entry which is preliminary data.</text>
</comment>
<gene>
    <name evidence="5" type="ORF">I4641_17255</name>
</gene>
<dbReference type="InterPro" id="IPR028081">
    <property type="entry name" value="Leu-bd"/>
</dbReference>
<keyword evidence="3" id="KW-0812">Transmembrane</keyword>
<keyword evidence="3" id="KW-0472">Membrane</keyword>
<dbReference type="SUPFAM" id="SSF53822">
    <property type="entry name" value="Periplasmic binding protein-like I"/>
    <property type="match status" value="1"/>
</dbReference>
<evidence type="ECO:0000313" key="6">
    <source>
        <dbReference type="Proteomes" id="UP000729733"/>
    </source>
</evidence>
<accession>A0A964FH28</accession>
<dbReference type="Pfam" id="PF13458">
    <property type="entry name" value="Peripla_BP_6"/>
    <property type="match status" value="1"/>
</dbReference>
<dbReference type="PANTHER" id="PTHR30483:SF6">
    <property type="entry name" value="PERIPLASMIC BINDING PROTEIN OF ABC TRANSPORTER FOR NATURAL AMINO ACIDS"/>
    <property type="match status" value="1"/>
</dbReference>
<organism evidence="5 6">
    <name type="scientific">Waterburya agarophytonicola KI4</name>
    <dbReference type="NCBI Taxonomy" id="2874699"/>
    <lineage>
        <taxon>Bacteria</taxon>
        <taxon>Bacillati</taxon>
        <taxon>Cyanobacteriota</taxon>
        <taxon>Cyanophyceae</taxon>
        <taxon>Pleurocapsales</taxon>
        <taxon>Hyellaceae</taxon>
        <taxon>Waterburya</taxon>
        <taxon>Waterburya agarophytonicola</taxon>
    </lineage>
</organism>
<keyword evidence="6" id="KW-1185">Reference proteome</keyword>
<dbReference type="EMBL" id="JADWDC010000052">
    <property type="protein sequence ID" value="MCC0178721.1"/>
    <property type="molecule type" value="Genomic_DNA"/>
</dbReference>
<dbReference type="PANTHER" id="PTHR30483">
    <property type="entry name" value="LEUCINE-SPECIFIC-BINDING PROTEIN"/>
    <property type="match status" value="1"/>
</dbReference>
<dbReference type="CDD" id="cd06268">
    <property type="entry name" value="PBP1_ABC_transporter_LIVBP-like"/>
    <property type="match status" value="1"/>
</dbReference>
<dbReference type="InterPro" id="IPR051010">
    <property type="entry name" value="BCAA_transport"/>
</dbReference>
<comment type="similarity">
    <text evidence="1">Belongs to the leucine-binding protein family.</text>
</comment>
<sequence length="513" mass="55671">MADFIPKKRIPPNNSEEFMTKEQNHLKSRKIFIFTILVAILFGIWSIDRTKKSSNTGVNLRNSFLANWKSQGKETKFQYNLEIKQRSSLGEKILIGADNNPDKQLAMKNFAAGNFPEAQIKFSNSLEINPNDPETLIYLNNSLAAREKQPITIGVSVPIGGSLDVAKEILRGVAQAQNEINKQGGVEQNGIKTLVRVQIANDDNDPEIAQKIATSFVANPDIIGVVGHNSSSSSLAAAPIYQKGNLVMISPTSVARELSQAGSYIFRTTPSSRILAETLAEYAANNIRRQKVAICVDSSSPASVSFKDEFSLSLFESGGEVTAVNCDFASEVFNPDRIPSEAIANGAEALLLIPSVNKINQALEVARANQNRLVVLGNHSMYTYETLDIGQSDIKGIVLPTAWHPKATKDSEFNHNAIALWGMEGNWRTATAYDATKAILNGLNSVTTRQGLQQALINPGFSVDGALGKVTFKPSGDRQIQATLVKVEPGKASGTGYDFMPLDSLSLTEAAKK</sequence>
<evidence type="ECO:0000256" key="3">
    <source>
        <dbReference type="SAM" id="Phobius"/>
    </source>
</evidence>
<dbReference type="Proteomes" id="UP000729733">
    <property type="component" value="Unassembled WGS sequence"/>
</dbReference>
<dbReference type="InterPro" id="IPR028082">
    <property type="entry name" value="Peripla_BP_I"/>
</dbReference>
<keyword evidence="3" id="KW-1133">Transmembrane helix</keyword>
<keyword evidence="2" id="KW-0732">Signal</keyword>
<protein>
    <submittedName>
        <fullName evidence="5">Amino acid ABC transporter substrate-binding protein</fullName>
    </submittedName>
</protein>
<evidence type="ECO:0000256" key="1">
    <source>
        <dbReference type="ARBA" id="ARBA00010062"/>
    </source>
</evidence>